<organism evidence="4">
    <name type="scientific">Leptosphaeria maculans (strain JN3 / isolate v23.1.3 / race Av1-4-5-6-7-8)</name>
    <name type="common">Blackleg fungus</name>
    <name type="synonym">Phoma lingam</name>
    <dbReference type="NCBI Taxonomy" id="985895"/>
    <lineage>
        <taxon>Eukaryota</taxon>
        <taxon>Fungi</taxon>
        <taxon>Dikarya</taxon>
        <taxon>Ascomycota</taxon>
        <taxon>Pezizomycotina</taxon>
        <taxon>Dothideomycetes</taxon>
        <taxon>Pleosporomycetidae</taxon>
        <taxon>Pleosporales</taxon>
        <taxon>Pleosporineae</taxon>
        <taxon>Leptosphaeriaceae</taxon>
        <taxon>Plenodomus</taxon>
        <taxon>Plenodomus lingam/Leptosphaeria maculans species complex</taxon>
    </lineage>
</organism>
<evidence type="ECO:0000256" key="1">
    <source>
        <dbReference type="SAM" id="MobiDB-lite"/>
    </source>
</evidence>
<evidence type="ECO:0000313" key="3">
    <source>
        <dbReference type="EMBL" id="CBY00069.1"/>
    </source>
</evidence>
<evidence type="ECO:0000256" key="2">
    <source>
        <dbReference type="SAM" id="SignalP"/>
    </source>
</evidence>
<dbReference type="AlphaFoldDB" id="E5A8X4"/>
<keyword evidence="2" id="KW-0732">Signal</keyword>
<dbReference type="VEuPathDB" id="FungiDB:LEMA_P076580.1"/>
<feature type="region of interest" description="Disordered" evidence="1">
    <location>
        <begin position="122"/>
        <end position="156"/>
    </location>
</feature>
<dbReference type="STRING" id="985895.E5A8X4"/>
<sequence length="156" mass="16377">MPSLNPIITALQVLALSSVGLSTVLPIVGPKHYDVSITTFALNDSSRLDPFAKDNRTRAIMASTYLPVSSCSTKKAEKYMPPATAAFQNDKFGAYGLPNGSFSALEVETCASATKSKSCNTNQLPLQLATSSSPWTTRTTPTSSSSPMAAPSPPST</sequence>
<evidence type="ECO:0000313" key="4">
    <source>
        <dbReference type="Proteomes" id="UP000002668"/>
    </source>
</evidence>
<dbReference type="HOGENOM" id="CLU_1686945_0_0_1"/>
<dbReference type="OrthoDB" id="2363873at2759"/>
<dbReference type="EMBL" id="FP929137">
    <property type="protein sequence ID" value="CBY00069.1"/>
    <property type="molecule type" value="Genomic_DNA"/>
</dbReference>
<protein>
    <submittedName>
        <fullName evidence="3">Predicted protein</fullName>
    </submittedName>
</protein>
<keyword evidence="4" id="KW-1185">Reference proteome</keyword>
<name>E5A8X4_LEPMJ</name>
<dbReference type="InParanoid" id="E5A8X4"/>
<reference evidence="4" key="1">
    <citation type="journal article" date="2011" name="Nat. Commun.">
        <title>Effector diversification within compartments of the Leptosphaeria maculans genome affected by Repeat-Induced Point mutations.</title>
        <authorList>
            <person name="Rouxel T."/>
            <person name="Grandaubert J."/>
            <person name="Hane J.K."/>
            <person name="Hoede C."/>
            <person name="van de Wouw A.P."/>
            <person name="Couloux A."/>
            <person name="Dominguez V."/>
            <person name="Anthouard V."/>
            <person name="Bally P."/>
            <person name="Bourras S."/>
            <person name="Cozijnsen A.J."/>
            <person name="Ciuffetti L.M."/>
            <person name="Degrave A."/>
            <person name="Dilmaghani A."/>
            <person name="Duret L."/>
            <person name="Fudal I."/>
            <person name="Goodwin S.B."/>
            <person name="Gout L."/>
            <person name="Glaser N."/>
            <person name="Linglin J."/>
            <person name="Kema G.H.J."/>
            <person name="Lapalu N."/>
            <person name="Lawrence C.B."/>
            <person name="May K."/>
            <person name="Meyer M."/>
            <person name="Ollivier B."/>
            <person name="Poulain J."/>
            <person name="Schoch C.L."/>
            <person name="Simon A."/>
            <person name="Spatafora J.W."/>
            <person name="Stachowiak A."/>
            <person name="Turgeon B.G."/>
            <person name="Tyler B.M."/>
            <person name="Vincent D."/>
            <person name="Weissenbach J."/>
            <person name="Amselem J."/>
            <person name="Quesneville H."/>
            <person name="Oliver R.P."/>
            <person name="Wincker P."/>
            <person name="Balesdent M.-H."/>
            <person name="Howlett B.J."/>
        </authorList>
    </citation>
    <scope>NUCLEOTIDE SEQUENCE [LARGE SCALE GENOMIC DNA]</scope>
    <source>
        <strain evidence="4">JN3 / isolate v23.1.3 / race Av1-4-5-6-7-8</strain>
    </source>
</reference>
<accession>E5A8X4</accession>
<feature type="signal peptide" evidence="2">
    <location>
        <begin position="1"/>
        <end position="22"/>
    </location>
</feature>
<feature type="chain" id="PRO_5003193519" evidence="2">
    <location>
        <begin position="23"/>
        <end position="156"/>
    </location>
</feature>
<dbReference type="Proteomes" id="UP000002668">
    <property type="component" value="Genome"/>
</dbReference>
<gene>
    <name evidence="3" type="ORF">LEMA_P076580.1</name>
</gene>
<feature type="compositionally biased region" description="Low complexity" evidence="1">
    <location>
        <begin position="129"/>
        <end position="149"/>
    </location>
</feature>
<dbReference type="eggNOG" id="KOG3847">
    <property type="taxonomic scope" value="Eukaryota"/>
</dbReference>
<proteinExistence type="predicted"/>